<gene>
    <name evidence="8" type="ORF">SAMN02745171_00638</name>
</gene>
<dbReference type="InterPro" id="IPR005151">
    <property type="entry name" value="Tail-specific_protease"/>
</dbReference>
<organism evidence="8 9">
    <name type="scientific">Porphyromonas circumdentaria</name>
    <dbReference type="NCBI Taxonomy" id="29524"/>
    <lineage>
        <taxon>Bacteria</taxon>
        <taxon>Pseudomonadati</taxon>
        <taxon>Bacteroidota</taxon>
        <taxon>Bacteroidia</taxon>
        <taxon>Bacteroidales</taxon>
        <taxon>Porphyromonadaceae</taxon>
        <taxon>Porphyromonas</taxon>
    </lineage>
</organism>
<keyword evidence="2 5" id="KW-0645">Protease</keyword>
<proteinExistence type="inferred from homology"/>
<dbReference type="CDD" id="cd06782">
    <property type="entry name" value="cpPDZ_CPP-like"/>
    <property type="match status" value="1"/>
</dbReference>
<dbReference type="Pfam" id="PF13180">
    <property type="entry name" value="PDZ_2"/>
    <property type="match status" value="1"/>
</dbReference>
<keyword evidence="6" id="KW-1133">Transmembrane helix</keyword>
<keyword evidence="3 5" id="KW-0378">Hydrolase</keyword>
<evidence type="ECO:0000256" key="6">
    <source>
        <dbReference type="SAM" id="Phobius"/>
    </source>
</evidence>
<feature type="domain" description="PDZ" evidence="7">
    <location>
        <begin position="122"/>
        <end position="191"/>
    </location>
</feature>
<name>A0A1T4M4M8_9PORP</name>
<dbReference type="PROSITE" id="PS50106">
    <property type="entry name" value="PDZ"/>
    <property type="match status" value="1"/>
</dbReference>
<dbReference type="SUPFAM" id="SSF52096">
    <property type="entry name" value="ClpP/crotonase"/>
    <property type="match status" value="1"/>
</dbReference>
<keyword evidence="6" id="KW-0472">Membrane</keyword>
<dbReference type="AlphaFoldDB" id="A0A1T4M4M8"/>
<feature type="transmembrane region" description="Helical" evidence="6">
    <location>
        <begin position="38"/>
        <end position="58"/>
    </location>
</feature>
<dbReference type="InterPro" id="IPR001478">
    <property type="entry name" value="PDZ"/>
</dbReference>
<dbReference type="InterPro" id="IPR036034">
    <property type="entry name" value="PDZ_sf"/>
</dbReference>
<comment type="similarity">
    <text evidence="1 5">Belongs to the peptidase S41A family.</text>
</comment>
<evidence type="ECO:0000256" key="3">
    <source>
        <dbReference type="ARBA" id="ARBA00022801"/>
    </source>
</evidence>
<sequence length="591" mass="65944">MGKDWISLSTEALNRYCHRFYAGTTIIVTFVSMKRNNLPVTLLVTFFLSLYIAPTALAQSENKEQRERKEYYEALQVTGTILSGVQNYFVDTIALPKVHALGMNAMLQRLDPYTEYMTPEEAKAFREATSGSYAGIGAIINQRPDSVVVINEPMQGQPADKAGLKTGDRILEIDGKDFRKSTSTVVSKALRGEDGTTITVKVLRRGEQTPRTFTFERKRISVNSVAFADFIEDGMGYIALSSFTQDSGKDVKQAIKNLKEKALLKSLILDLRSNGGGVLQSAVEILGLFLPKGSKVLDVKGRNISTNASYSTTDTPMVEDVPLVVMINDESASASEIVAGALQDHDRAVIVGEKSFGKGLVQSTLVTPGNGLLKLTTAHYYIPSGRSIQKINYNHLGSTELIKTDTVGIPFQTLGGRKVYASGGITPDVDLSADTLAGVVTFFAIDTLVADYVTDYVRTHPKMVQADRFRLSDAEYEEFIRHLEKNKFSYKTGSTFYLDKVEELIRRERLYAVAETEIEALRKKIASDVRRDATLFKEDIKQYIEGQIVRIAYYREGYYRYILPQDKQLKSVRELLANPKRYQQILHPAKT</sequence>
<dbReference type="GO" id="GO:0004175">
    <property type="term" value="F:endopeptidase activity"/>
    <property type="evidence" value="ECO:0007669"/>
    <property type="project" value="TreeGrafter"/>
</dbReference>
<dbReference type="Gene3D" id="3.90.226.10">
    <property type="entry name" value="2-enoyl-CoA Hydratase, Chain A, domain 1"/>
    <property type="match status" value="1"/>
</dbReference>
<dbReference type="SUPFAM" id="SSF50156">
    <property type="entry name" value="PDZ domain-like"/>
    <property type="match status" value="1"/>
</dbReference>
<dbReference type="Proteomes" id="UP000190121">
    <property type="component" value="Unassembled WGS sequence"/>
</dbReference>
<evidence type="ECO:0000256" key="5">
    <source>
        <dbReference type="RuleBase" id="RU004404"/>
    </source>
</evidence>
<dbReference type="SMART" id="SM00228">
    <property type="entry name" value="PDZ"/>
    <property type="match status" value="1"/>
</dbReference>
<keyword evidence="4 5" id="KW-0720">Serine protease</keyword>
<dbReference type="Gene3D" id="3.30.750.44">
    <property type="match status" value="1"/>
</dbReference>
<dbReference type="Gene3D" id="2.30.42.10">
    <property type="match status" value="1"/>
</dbReference>
<dbReference type="GO" id="GO:0030288">
    <property type="term" value="C:outer membrane-bounded periplasmic space"/>
    <property type="evidence" value="ECO:0007669"/>
    <property type="project" value="TreeGrafter"/>
</dbReference>
<dbReference type="PANTHER" id="PTHR32060:SF30">
    <property type="entry name" value="CARBOXY-TERMINAL PROCESSING PROTEASE CTPA"/>
    <property type="match status" value="1"/>
</dbReference>
<dbReference type="PANTHER" id="PTHR32060">
    <property type="entry name" value="TAIL-SPECIFIC PROTEASE"/>
    <property type="match status" value="1"/>
</dbReference>
<dbReference type="SMART" id="SM00245">
    <property type="entry name" value="TSPc"/>
    <property type="match status" value="1"/>
</dbReference>
<dbReference type="EMBL" id="FUXE01000005">
    <property type="protein sequence ID" value="SJZ61960.1"/>
    <property type="molecule type" value="Genomic_DNA"/>
</dbReference>
<keyword evidence="9" id="KW-1185">Reference proteome</keyword>
<dbReference type="GO" id="GO:0008236">
    <property type="term" value="F:serine-type peptidase activity"/>
    <property type="evidence" value="ECO:0007669"/>
    <property type="project" value="UniProtKB-KW"/>
</dbReference>
<dbReference type="STRING" id="29524.SAMN02745171_00638"/>
<evidence type="ECO:0000256" key="4">
    <source>
        <dbReference type="ARBA" id="ARBA00022825"/>
    </source>
</evidence>
<dbReference type="Pfam" id="PF03572">
    <property type="entry name" value="Peptidase_S41"/>
    <property type="match status" value="1"/>
</dbReference>
<evidence type="ECO:0000256" key="1">
    <source>
        <dbReference type="ARBA" id="ARBA00009179"/>
    </source>
</evidence>
<keyword evidence="6" id="KW-0812">Transmembrane</keyword>
<dbReference type="FunFam" id="2.30.42.10:FF:000063">
    <property type="entry name" value="Peptidase, S41 family"/>
    <property type="match status" value="1"/>
</dbReference>
<accession>A0A1T4M4M8</accession>
<protein>
    <submittedName>
        <fullName evidence="8">C-terminal processing peptidase-3. Serine peptidase. MEROPS family S41A</fullName>
    </submittedName>
</protein>
<dbReference type="NCBIfam" id="TIGR00225">
    <property type="entry name" value="prc"/>
    <property type="match status" value="1"/>
</dbReference>
<evidence type="ECO:0000259" key="7">
    <source>
        <dbReference type="PROSITE" id="PS50106"/>
    </source>
</evidence>
<dbReference type="CDD" id="cd07560">
    <property type="entry name" value="Peptidase_S41_CPP"/>
    <property type="match status" value="1"/>
</dbReference>
<reference evidence="9" key="1">
    <citation type="submission" date="2017-02" db="EMBL/GenBank/DDBJ databases">
        <authorList>
            <person name="Varghese N."/>
            <person name="Submissions S."/>
        </authorList>
    </citation>
    <scope>NUCLEOTIDE SEQUENCE [LARGE SCALE GENOMIC DNA]</scope>
    <source>
        <strain evidence="9">ATCC 51356</strain>
    </source>
</reference>
<dbReference type="GO" id="GO:0006508">
    <property type="term" value="P:proteolysis"/>
    <property type="evidence" value="ECO:0007669"/>
    <property type="project" value="UniProtKB-KW"/>
</dbReference>
<evidence type="ECO:0000256" key="2">
    <source>
        <dbReference type="ARBA" id="ARBA00022670"/>
    </source>
</evidence>
<dbReference type="GO" id="GO:0007165">
    <property type="term" value="P:signal transduction"/>
    <property type="evidence" value="ECO:0007669"/>
    <property type="project" value="TreeGrafter"/>
</dbReference>
<dbReference type="InterPro" id="IPR004447">
    <property type="entry name" value="Peptidase_S41A"/>
</dbReference>
<evidence type="ECO:0000313" key="9">
    <source>
        <dbReference type="Proteomes" id="UP000190121"/>
    </source>
</evidence>
<evidence type="ECO:0000313" key="8">
    <source>
        <dbReference type="EMBL" id="SJZ61960.1"/>
    </source>
</evidence>
<dbReference type="InterPro" id="IPR029045">
    <property type="entry name" value="ClpP/crotonase-like_dom_sf"/>
</dbReference>